<organism evidence="2 3">
    <name type="scientific">Anaerococcus porci</name>
    <dbReference type="NCBI Taxonomy" id="2652269"/>
    <lineage>
        <taxon>Bacteria</taxon>
        <taxon>Bacillati</taxon>
        <taxon>Bacillota</taxon>
        <taxon>Tissierellia</taxon>
        <taxon>Tissierellales</taxon>
        <taxon>Peptoniphilaceae</taxon>
        <taxon>Anaerococcus</taxon>
    </lineage>
</organism>
<comment type="caution">
    <text evidence="2">The sequence shown here is derived from an EMBL/GenBank/DDBJ whole genome shotgun (WGS) entry which is preliminary data.</text>
</comment>
<proteinExistence type="predicted"/>
<reference evidence="2 3" key="1">
    <citation type="submission" date="2019-08" db="EMBL/GenBank/DDBJ databases">
        <title>In-depth cultivation of the pig gut microbiome towards novel bacterial diversity and tailored functional studies.</title>
        <authorList>
            <person name="Wylensek D."/>
            <person name="Hitch T.C.A."/>
            <person name="Clavel T."/>
        </authorList>
    </citation>
    <scope>NUCLEOTIDE SEQUENCE [LARGE SCALE GENOMIC DNA]</scope>
    <source>
        <strain evidence="2 3">WCA-380-WT-2B</strain>
    </source>
</reference>
<keyword evidence="1 2" id="KW-0560">Oxidoreductase</keyword>
<dbReference type="PANTHER" id="PTHR11091:SF3">
    <property type="entry name" value="2,3-DIKETO-L-GULONATE REDUCTASE"/>
    <property type="match status" value="1"/>
</dbReference>
<dbReference type="RefSeq" id="WP_154538937.1">
    <property type="nucleotide sequence ID" value="NZ_JAXDSU010000029.1"/>
</dbReference>
<dbReference type="Gene3D" id="1.10.1530.10">
    <property type="match status" value="1"/>
</dbReference>
<dbReference type="Proteomes" id="UP000441925">
    <property type="component" value="Unassembled WGS sequence"/>
</dbReference>
<dbReference type="GO" id="GO:0047559">
    <property type="term" value="F:3-dehydro-L-gulonate 2-dehydrogenase activity"/>
    <property type="evidence" value="ECO:0007669"/>
    <property type="project" value="UniProtKB-EC"/>
</dbReference>
<evidence type="ECO:0000313" key="2">
    <source>
        <dbReference type="EMBL" id="MSS77089.1"/>
    </source>
</evidence>
<gene>
    <name evidence="2" type="ORF">FYJ26_01370</name>
</gene>
<evidence type="ECO:0000256" key="1">
    <source>
        <dbReference type="ARBA" id="ARBA00023002"/>
    </source>
</evidence>
<dbReference type="InterPro" id="IPR003767">
    <property type="entry name" value="Malate/L-lactate_DH-like"/>
</dbReference>
<dbReference type="SUPFAM" id="SSF89733">
    <property type="entry name" value="L-sulfolactate dehydrogenase-like"/>
    <property type="match status" value="1"/>
</dbReference>
<dbReference type="PANTHER" id="PTHR11091">
    <property type="entry name" value="OXIDOREDUCTASE-RELATED"/>
    <property type="match status" value="1"/>
</dbReference>
<accession>A0A6N7VTQ1</accession>
<dbReference type="NCBIfam" id="NF009750">
    <property type="entry name" value="PRK13260.1"/>
    <property type="match status" value="1"/>
</dbReference>
<dbReference type="InterPro" id="IPR036111">
    <property type="entry name" value="Mal/L-sulfo/L-lacto_DH-like_sf"/>
</dbReference>
<protein>
    <submittedName>
        <fullName evidence="2">3-dehydro-L-gulonate 2-dehydrogenase</fullName>
        <ecNumber evidence="2">1.1.1.130</ecNumber>
    </submittedName>
</protein>
<evidence type="ECO:0000313" key="3">
    <source>
        <dbReference type="Proteomes" id="UP000441925"/>
    </source>
</evidence>
<dbReference type="EC" id="1.1.1.130" evidence="2"/>
<dbReference type="EMBL" id="VULQ01000001">
    <property type="protein sequence ID" value="MSS77089.1"/>
    <property type="molecule type" value="Genomic_DNA"/>
</dbReference>
<keyword evidence="3" id="KW-1185">Reference proteome</keyword>
<name>A0A6N7VTQ1_9FIRM</name>
<dbReference type="InterPro" id="IPR043143">
    <property type="entry name" value="Mal/L-sulf/L-lact_DH-like_NADP"/>
</dbReference>
<dbReference type="AlphaFoldDB" id="A0A6N7VTQ1"/>
<dbReference type="Gene3D" id="3.30.1370.60">
    <property type="entry name" value="Hypothetical oxidoreductase yiak, domain 2"/>
    <property type="match status" value="1"/>
</dbReference>
<dbReference type="Pfam" id="PF02615">
    <property type="entry name" value="Ldh_2"/>
    <property type="match status" value="1"/>
</dbReference>
<sequence length="337" mass="37318">MKVKYDILKNTIKLALLKNCVSEEDAEIMAKVHADSTLIGVNSHGLNRIPRLINFINDGLININGKLKLIKKFGAIENYDANLGFGVINSIKASKRAAELAIENGIGMVSVKNSTHWMRAGTYGELIAERGMIALCFTNTESLMPLWGSDEKSIGNNPMCIAIPSKSGNIILDMAISQYSYGKLDSSKIKNEYLPYPGGFDSEGNLTNDPNKIIESQRLLPIGYWKGSGLSLCLDAMASLLSTGKSTYDMDEDKAFNCTGCSQIFIAMNPEVFSTEQENEKVIEKIKQKVHSVRTLEENSSVRFPGEGSIKRKDKNLKEGIEVDDFYYEKVKSFINV</sequence>
<dbReference type="InterPro" id="IPR043144">
    <property type="entry name" value="Mal/L-sulf/L-lact_DH-like_ah"/>
</dbReference>